<dbReference type="Pfam" id="PF21089">
    <property type="entry name" value="PKS_DH_N"/>
    <property type="match status" value="1"/>
</dbReference>
<dbReference type="GO" id="GO:0016491">
    <property type="term" value="F:oxidoreductase activity"/>
    <property type="evidence" value="ECO:0007669"/>
    <property type="project" value="UniProtKB-KW"/>
</dbReference>
<dbReference type="Gene3D" id="3.30.70.3290">
    <property type="match status" value="1"/>
</dbReference>
<dbReference type="EMBL" id="JAAABM010000002">
    <property type="protein sequence ID" value="KAF7679835.1"/>
    <property type="molecule type" value="Genomic_DNA"/>
</dbReference>
<evidence type="ECO:0000256" key="8">
    <source>
        <dbReference type="PROSITE-ProRule" id="PRU01363"/>
    </source>
</evidence>
<organism evidence="13 14">
    <name type="scientific">Alternaria burnsii</name>
    <dbReference type="NCBI Taxonomy" id="1187904"/>
    <lineage>
        <taxon>Eukaryota</taxon>
        <taxon>Fungi</taxon>
        <taxon>Dikarya</taxon>
        <taxon>Ascomycota</taxon>
        <taxon>Pezizomycotina</taxon>
        <taxon>Dothideomycetes</taxon>
        <taxon>Pleosporomycetidae</taxon>
        <taxon>Pleosporales</taxon>
        <taxon>Pleosporineae</taxon>
        <taxon>Pleosporaceae</taxon>
        <taxon>Alternaria</taxon>
        <taxon>Alternaria sect. Alternaria</taxon>
    </lineage>
</organism>
<dbReference type="GO" id="GO:0004315">
    <property type="term" value="F:3-oxoacyl-[acyl-carrier-protein] synthase activity"/>
    <property type="evidence" value="ECO:0007669"/>
    <property type="project" value="InterPro"/>
</dbReference>
<dbReference type="InterPro" id="IPR057326">
    <property type="entry name" value="KR_dom"/>
</dbReference>
<dbReference type="SUPFAM" id="SSF55048">
    <property type="entry name" value="Probable ACP-binding domain of malonyl-CoA ACP transacylase"/>
    <property type="match status" value="1"/>
</dbReference>
<dbReference type="Gene3D" id="3.40.366.10">
    <property type="entry name" value="Malonyl-Coenzyme A Acyl Carrier Protein, domain 2"/>
    <property type="match status" value="1"/>
</dbReference>
<evidence type="ECO:0000259" key="12">
    <source>
        <dbReference type="PROSITE" id="PS52019"/>
    </source>
</evidence>
<dbReference type="SUPFAM" id="SSF51735">
    <property type="entry name" value="NAD(P)-binding Rossmann-fold domains"/>
    <property type="match status" value="2"/>
</dbReference>
<dbReference type="SMART" id="SM00823">
    <property type="entry name" value="PKS_PP"/>
    <property type="match status" value="1"/>
</dbReference>
<dbReference type="SMART" id="SM00829">
    <property type="entry name" value="PKS_ER"/>
    <property type="match status" value="1"/>
</dbReference>
<dbReference type="SMART" id="SM00825">
    <property type="entry name" value="PKS_KS"/>
    <property type="match status" value="1"/>
</dbReference>
<keyword evidence="4" id="KW-0521">NADP</keyword>
<dbReference type="GO" id="GO:0004312">
    <property type="term" value="F:fatty acid synthase activity"/>
    <property type="evidence" value="ECO:0007669"/>
    <property type="project" value="TreeGrafter"/>
</dbReference>
<dbReference type="InterPro" id="IPR013154">
    <property type="entry name" value="ADH-like_N"/>
</dbReference>
<dbReference type="PANTHER" id="PTHR43775:SF29">
    <property type="entry name" value="ASPERFURANONE POLYKETIDE SYNTHASE AFOG-RELATED"/>
    <property type="match status" value="1"/>
</dbReference>
<dbReference type="Gene3D" id="3.40.47.10">
    <property type="match status" value="1"/>
</dbReference>
<dbReference type="InterPro" id="IPR020807">
    <property type="entry name" value="PKS_DH"/>
</dbReference>
<dbReference type="InterPro" id="IPR050091">
    <property type="entry name" value="PKS_NRPS_Biosynth_Enz"/>
</dbReference>
<keyword evidence="14" id="KW-1185">Reference proteome</keyword>
<dbReference type="SUPFAM" id="SSF50129">
    <property type="entry name" value="GroES-like"/>
    <property type="match status" value="1"/>
</dbReference>
<dbReference type="Pfam" id="PF08659">
    <property type="entry name" value="KR"/>
    <property type="match status" value="1"/>
</dbReference>
<feature type="active site" description="Proton donor; for dehydratase activity" evidence="8">
    <location>
        <position position="1254"/>
    </location>
</feature>
<comment type="caution">
    <text evidence="13">The sequence shown here is derived from an EMBL/GenBank/DDBJ whole genome shotgun (WGS) entry which is preliminary data.</text>
</comment>
<feature type="non-terminal residue" evidence="13">
    <location>
        <position position="1"/>
    </location>
</feature>
<name>A0A8H7BB19_9PLEO</name>
<dbReference type="Pfam" id="PF22621">
    <property type="entry name" value="CurL-like_PKS_C"/>
    <property type="match status" value="1"/>
</dbReference>
<dbReference type="InterPro" id="IPR001227">
    <property type="entry name" value="Ac_transferase_dom_sf"/>
</dbReference>
<dbReference type="Pfam" id="PF02801">
    <property type="entry name" value="Ketoacyl-synt_C"/>
    <property type="match status" value="1"/>
</dbReference>
<dbReference type="Pfam" id="PF13602">
    <property type="entry name" value="ADH_zinc_N_2"/>
    <property type="match status" value="1"/>
</dbReference>
<dbReference type="SUPFAM" id="SSF53901">
    <property type="entry name" value="Thiolase-like"/>
    <property type="match status" value="1"/>
</dbReference>
<dbReference type="Gene3D" id="1.10.1200.10">
    <property type="entry name" value="ACP-like"/>
    <property type="match status" value="1"/>
</dbReference>
<proteinExistence type="predicted"/>
<dbReference type="PANTHER" id="PTHR43775">
    <property type="entry name" value="FATTY ACID SYNTHASE"/>
    <property type="match status" value="1"/>
</dbReference>
<dbReference type="InterPro" id="IPR036291">
    <property type="entry name" value="NAD(P)-bd_dom_sf"/>
</dbReference>
<reference evidence="13" key="2">
    <citation type="submission" date="2020-08" db="EMBL/GenBank/DDBJ databases">
        <title>Draft Genome Sequence of Cumin Blight Pathogen Alternaria burnsii.</title>
        <authorList>
            <person name="Feng Z."/>
        </authorList>
    </citation>
    <scope>NUCLEOTIDE SEQUENCE</scope>
    <source>
        <strain evidence="13">CBS107.38</strain>
    </source>
</reference>
<evidence type="ECO:0000313" key="14">
    <source>
        <dbReference type="Proteomes" id="UP000596902"/>
    </source>
</evidence>
<dbReference type="PROSITE" id="PS00012">
    <property type="entry name" value="PHOSPHOPANTETHEINE"/>
    <property type="match status" value="1"/>
</dbReference>
<evidence type="ECO:0000259" key="10">
    <source>
        <dbReference type="PROSITE" id="PS50075"/>
    </source>
</evidence>
<dbReference type="InterPro" id="IPR042104">
    <property type="entry name" value="PKS_dehydratase_sf"/>
</dbReference>
<dbReference type="Pfam" id="PF00109">
    <property type="entry name" value="ketoacyl-synt"/>
    <property type="match status" value="1"/>
</dbReference>
<dbReference type="Gene3D" id="3.40.50.720">
    <property type="entry name" value="NAD(P)-binding Rossmann-like Domain"/>
    <property type="match status" value="1"/>
</dbReference>
<dbReference type="InterPro" id="IPR049552">
    <property type="entry name" value="PKS_DH_N"/>
</dbReference>
<feature type="region of interest" description="Disordered" evidence="9">
    <location>
        <begin position="533"/>
        <end position="555"/>
    </location>
</feature>
<dbReference type="InterPro" id="IPR020806">
    <property type="entry name" value="PKS_PP-bd"/>
</dbReference>
<reference evidence="13" key="1">
    <citation type="submission" date="2020-01" db="EMBL/GenBank/DDBJ databases">
        <authorList>
            <person name="Feng Z.H.Z."/>
        </authorList>
    </citation>
    <scope>NUCLEOTIDE SEQUENCE</scope>
    <source>
        <strain evidence="13">CBS107.38</strain>
    </source>
</reference>
<keyword evidence="6" id="KW-0511">Multifunctional enzyme</keyword>
<dbReference type="SUPFAM" id="SSF47336">
    <property type="entry name" value="ACP-like"/>
    <property type="match status" value="1"/>
</dbReference>
<dbReference type="InterPro" id="IPR020843">
    <property type="entry name" value="ER"/>
</dbReference>
<keyword evidence="7" id="KW-0012">Acyltransferase</keyword>
<dbReference type="InterPro" id="IPR016035">
    <property type="entry name" value="Acyl_Trfase/lysoPLipase"/>
</dbReference>
<dbReference type="InterPro" id="IPR020841">
    <property type="entry name" value="PKS_Beta-ketoAc_synthase_dom"/>
</dbReference>
<keyword evidence="2" id="KW-0597">Phosphoprotein</keyword>
<gene>
    <name evidence="13" type="ORF">GT037_001486</name>
</gene>
<dbReference type="GeneID" id="62199711"/>
<feature type="region of interest" description="N-terminal hotdog fold" evidence="8">
    <location>
        <begin position="1033"/>
        <end position="1166"/>
    </location>
</feature>
<dbReference type="SUPFAM" id="SSF53335">
    <property type="entry name" value="S-adenosyl-L-methionine-dependent methyltransferases"/>
    <property type="match status" value="1"/>
</dbReference>
<keyword evidence="3" id="KW-0808">Transferase</keyword>
<dbReference type="Pfam" id="PF00698">
    <property type="entry name" value="Acyl_transf_1"/>
    <property type="match status" value="1"/>
</dbReference>
<dbReference type="SUPFAM" id="SSF52151">
    <property type="entry name" value="FabD/lysophospholipase-like"/>
    <property type="match status" value="1"/>
</dbReference>
<evidence type="ECO:0000256" key="1">
    <source>
        <dbReference type="ARBA" id="ARBA00022450"/>
    </source>
</evidence>
<dbReference type="InterPro" id="IPR013968">
    <property type="entry name" value="PKS_KR"/>
</dbReference>
<feature type="domain" description="Carrier" evidence="10">
    <location>
        <begin position="2543"/>
        <end position="2620"/>
    </location>
</feature>
<sequence length="2629" mass="288779">THSYFNFLISDPQAQKSSSQLSAMEPIAIVGLAYKLPQDIEDEASFWRILEQGQSVMTEWPKSRVDANAFARSPEAALNTLNSTRGHFLEQNLASFDAPFFSISSKEASAMDPQQRMLLETSYHALENAGIPLSRIAGTETGVFVGTMESDYHRMISKDPDDAPMTTATGISVSIMANRLSWYFDLKGPSMQLNTACSSSMIAVDLGCQSIRSGQTSTVLVAGSSLMLDPEYSLYLSNMNMLSPDGICHSFDDRANGYSRGEGVIVMILKKLSTAILDGDNIRAVIRGTGSNQDGRTPGITQPSSVSQENLIRYTYRTCNLGFESTRYIEAHGTGTQIGDAMEMRALGAVFRTARSPKAPLFVGSVKTNIGHLEGGSGLAGIAKSILILEKGFIPPNALFERLNTKVNAKRHNIQVPGSCIRWPGEGLRRISVNSFGFGGSNAHAILDDAYHTLETLSFRDSLRSIVTPRVALPATSNGHRQNKVKVMGSVSEEKVDGPTSVIDDAARANGLTSSSADVVTLTPTNGLSAILGETETQSTKGSEKKTDGNTVSNGTSSNYRQILVFTARDEAALKRIHQQYAEYYDRSIVGAPRMLDDLAYTLAARRNTMAMRSFIVADSDSSSLSLGLPNLNCVRSLGEPQLCFVFTGQGAQYAKMGLELIDYPVFKDVLTQADRVFQSTGAEWSLFDEMKSGERINLPQFSQPLCTALQIALVELLKSFHIAPVAVVGHSSGEIAAAYAIGALSLESACRISYHRGRLSGQLAAQLAASIKTGAMMSANLQEGQVRAYIDKYRLDANIRVACVNSPSNVTLAGPEADVDALKCHLDDDRIFAQKLNTGIAYHTAVMNEMAQEYVSCLSNLVESTPGSCATLMVSSVTGQRVTATDLCTAQYWADNLTSPVRFLDALQYLAIAAPKLDGIKAISDYIEVGPHGALRRPIKETLSQVPNYRTFAYVSILSKLVSPIKTTMEVAGHLFTRGYPVSIAAVNRYTASSNLPMLLSDTPKYPFDRTQQHWFESRLSRDWRLRGAAPRSVLGIRVTDWNPLEPRWRKMLSTQEMPWIAEHVVSGVIVFPAAGMIVMALEAVKQTVQSHQTLSAFLVKEATFATPIFVDTERKTEVVTQLRPIKAAYEREALRFDVVIFSIDDSGRWTECFKATVHAQPKTGATSEVDGGLEARETAETCVSRYKEAKLSCTKRIDSQDFYEWLDRQGLSYGEAFALSKDIFWDGSELCVSRVDNSEEPYEGVVHPTVLDNCLQLCCTAPSGGMTKKLSTFVPSSMRDLWVSATGWQHPQTNSIRIMTQAKPNIQMTGLNCSMMAFSEPGQLLCDAKHLGMSAVAGKASADGDQKRLVHSIDWKPQLSLLTKQQLSEHCRSNNKDDETSEIEYCISLEDAIRARLQRILPQLQGLVEPGTPTHLKRFVMWIERQLRQTPGKAADEVSDAELGLRLERLRESRPSWRLCLEVLDNLPSIIRGETDALGLLFTTPVAHDLYDAFFRRTCNKKLFSYLELTVHQNPNQKILEVGAGTGGMTNQILTMLHQIEQRTGGTSFREYVYTDISPAYFEGARERFANYGSRMTFKTIDLESDISANIEPGSCDMIFAGSVLHATKNLAKTMRNLRRALKPGGQLVFLEITQAPECFPMSFGFGVLPGWWCAEETSREWCPTLTEVQWDVLLKKTGFTGNELLVKDYEDPKANYVTIITSTAEKTPKALIEVSRVLLIINNDDERQENLARAVSTAISASFTCQVIVFTLSHIAEAEVGPTDCILFLADMQGSILAEPSKDEFRLIQTWLQQSKHLLWVTAALTSQQFSPCTSIKDGLLRVIRAENNSKRIISLTLEHDASDLQVCQQCIVQVFRSAFEDTSPELEYTVRDGKIMTGRLVFEAGLNRDVVACMLPITRHEVWLPGPPLKLHVASRGSLESLCFIEDQYPTELGPTEIEIETQAWAVGFRDVFGALGRLDENEFGTDCAGKVRRVGSKCTQLRPGDRVSTSMFGCMRTYVYCDEGDAIKVPDTLSLEEACGVINPVMTAWHSLVDVARLQKGEKILIHAASGGTGQVAIQVAQMLGAEVYATVGYDHKKELLIKRYGIPATNIFYSRDLSFAQGIMRVTNGYGVDVVLNSLVGEGQKSSWECVAPYGRFVEIGKADIYANSPLPMASFAHNRTFSAVDLRDLAFHRPEASRALFHKTMNLVQEKAIVCPTPLNKFPVSAIEDAFRYMQTGRSTGRVIVTLGHGDVKNLINRPAWTFDPEAAYLVVGGLGGVGRSILRWMISRGAKQLIVPSRSGPRGEAAFKIVIDAIKSGVTILTPSCDVSDMASLKLMLDECAPVVGPIRGCINAAMVLQDSIFDNMTHAQWKKTIDSKVKSSWNLHALLPNDLDFFILLSSAAGVLGNAGQSNYAAGCTFQDALSSFRKSQGRKAVSIDLGLMSTVGFVAENEGVKKTLERYEGLRAIDEAEFLALMDILCDLEHPPNLSTINGQVTMGITTPADLALDNGTMPMEHMHQSLFAYFVQTEAMASSSMQANGVNSAALFRQAESVEEMDRIVVESLVRKIARALSMSLEDVDTDKALHLYGVDSLVAVEIRNWITKEFVADVPVFELMSGKSILAIAQLVTKNSQIRKTVAKA</sequence>
<evidence type="ECO:0000256" key="9">
    <source>
        <dbReference type="SAM" id="MobiDB-lite"/>
    </source>
</evidence>
<feature type="region of interest" description="C-terminal hotdog fold" evidence="8">
    <location>
        <begin position="1196"/>
        <end position="1344"/>
    </location>
</feature>
<dbReference type="CDD" id="cd02440">
    <property type="entry name" value="AdoMet_MTases"/>
    <property type="match status" value="1"/>
</dbReference>
<feature type="domain" description="PKS/mFAS DH" evidence="12">
    <location>
        <begin position="1033"/>
        <end position="1344"/>
    </location>
</feature>
<dbReference type="CDD" id="cd00833">
    <property type="entry name" value="PKS"/>
    <property type="match status" value="1"/>
</dbReference>
<dbReference type="InterPro" id="IPR011032">
    <property type="entry name" value="GroES-like_sf"/>
</dbReference>
<dbReference type="InterPro" id="IPR049900">
    <property type="entry name" value="PKS_mFAS_DH"/>
</dbReference>
<dbReference type="FunFam" id="3.40.50.720:FF:000209">
    <property type="entry name" value="Polyketide synthase Pks12"/>
    <property type="match status" value="1"/>
</dbReference>
<dbReference type="Pfam" id="PF08240">
    <property type="entry name" value="ADH_N"/>
    <property type="match status" value="1"/>
</dbReference>
<dbReference type="Pfam" id="PF08242">
    <property type="entry name" value="Methyltransf_12"/>
    <property type="match status" value="1"/>
</dbReference>
<dbReference type="PROSITE" id="PS52004">
    <property type="entry name" value="KS3_2"/>
    <property type="match status" value="1"/>
</dbReference>
<accession>A0A8H7BB19</accession>
<dbReference type="InterPro" id="IPR006162">
    <property type="entry name" value="Ppantetheine_attach_site"/>
</dbReference>
<keyword evidence="5" id="KW-0560">Oxidoreductase</keyword>
<dbReference type="CDD" id="cd05195">
    <property type="entry name" value="enoyl_red"/>
    <property type="match status" value="1"/>
</dbReference>
<dbReference type="GO" id="GO:0006633">
    <property type="term" value="P:fatty acid biosynthetic process"/>
    <property type="evidence" value="ECO:0007669"/>
    <property type="project" value="InterPro"/>
</dbReference>
<dbReference type="Pfam" id="PF14765">
    <property type="entry name" value="PS-DH"/>
    <property type="match status" value="1"/>
</dbReference>
<evidence type="ECO:0000256" key="2">
    <source>
        <dbReference type="ARBA" id="ARBA00022553"/>
    </source>
</evidence>
<dbReference type="GO" id="GO:1901336">
    <property type="term" value="P:lactone biosynthetic process"/>
    <property type="evidence" value="ECO:0007669"/>
    <property type="project" value="UniProtKB-ARBA"/>
</dbReference>
<dbReference type="RefSeq" id="XP_038789825.1">
    <property type="nucleotide sequence ID" value="XM_038926533.1"/>
</dbReference>
<dbReference type="PROSITE" id="PS52019">
    <property type="entry name" value="PKS_MFAS_DH"/>
    <property type="match status" value="1"/>
</dbReference>
<evidence type="ECO:0000256" key="6">
    <source>
        <dbReference type="ARBA" id="ARBA00023268"/>
    </source>
</evidence>
<dbReference type="InterPro" id="IPR013217">
    <property type="entry name" value="Methyltransf_12"/>
</dbReference>
<feature type="active site" description="Proton acceptor; for dehydratase activity" evidence="8">
    <location>
        <position position="1065"/>
    </location>
</feature>
<evidence type="ECO:0000313" key="13">
    <source>
        <dbReference type="EMBL" id="KAF7679835.1"/>
    </source>
</evidence>
<dbReference type="InterPro" id="IPR014030">
    <property type="entry name" value="Ketoacyl_synth_N"/>
</dbReference>
<dbReference type="SMART" id="SM00827">
    <property type="entry name" value="PKS_AT"/>
    <property type="match status" value="1"/>
</dbReference>
<evidence type="ECO:0000256" key="4">
    <source>
        <dbReference type="ARBA" id="ARBA00022857"/>
    </source>
</evidence>
<keyword evidence="1" id="KW-0596">Phosphopantetheine</keyword>
<dbReference type="PROSITE" id="PS50075">
    <property type="entry name" value="CARRIER"/>
    <property type="match status" value="1"/>
</dbReference>
<dbReference type="InterPro" id="IPR016039">
    <property type="entry name" value="Thiolase-like"/>
</dbReference>
<dbReference type="InterPro" id="IPR032821">
    <property type="entry name" value="PKS_assoc"/>
</dbReference>
<dbReference type="InterPro" id="IPR016036">
    <property type="entry name" value="Malonyl_transacylase_ACP-bd"/>
</dbReference>
<evidence type="ECO:0000256" key="5">
    <source>
        <dbReference type="ARBA" id="ARBA00023002"/>
    </source>
</evidence>
<dbReference type="Gene3D" id="3.40.50.150">
    <property type="entry name" value="Vaccinia Virus protein VP39"/>
    <property type="match status" value="1"/>
</dbReference>
<dbReference type="Gene3D" id="3.90.180.10">
    <property type="entry name" value="Medium-chain alcohol dehydrogenases, catalytic domain"/>
    <property type="match status" value="1"/>
</dbReference>
<dbReference type="Gene3D" id="3.10.129.110">
    <property type="entry name" value="Polyketide synthase dehydratase"/>
    <property type="match status" value="1"/>
</dbReference>
<dbReference type="InterPro" id="IPR014031">
    <property type="entry name" value="Ketoacyl_synth_C"/>
</dbReference>
<evidence type="ECO:0000256" key="7">
    <source>
        <dbReference type="ARBA" id="ARBA00023315"/>
    </source>
</evidence>
<evidence type="ECO:0000256" key="3">
    <source>
        <dbReference type="ARBA" id="ARBA00022679"/>
    </source>
</evidence>
<dbReference type="InterPro" id="IPR049551">
    <property type="entry name" value="PKS_DH_C"/>
</dbReference>
<dbReference type="PROSITE" id="PS00606">
    <property type="entry name" value="KS3_1"/>
    <property type="match status" value="1"/>
</dbReference>
<feature type="domain" description="Ketosynthase family 3 (KS3)" evidence="11">
    <location>
        <begin position="24"/>
        <end position="449"/>
    </location>
</feature>
<dbReference type="InterPro" id="IPR029063">
    <property type="entry name" value="SAM-dependent_MTases_sf"/>
</dbReference>
<dbReference type="Proteomes" id="UP000596902">
    <property type="component" value="Unassembled WGS sequence"/>
</dbReference>
<dbReference type="SMART" id="SM00826">
    <property type="entry name" value="PKS_DH"/>
    <property type="match status" value="1"/>
</dbReference>
<dbReference type="InterPro" id="IPR014043">
    <property type="entry name" value="Acyl_transferase_dom"/>
</dbReference>
<dbReference type="SMART" id="SM00822">
    <property type="entry name" value="PKS_KR"/>
    <property type="match status" value="1"/>
</dbReference>
<dbReference type="Pfam" id="PF23297">
    <property type="entry name" value="ACP_SdgA_C"/>
    <property type="match status" value="1"/>
</dbReference>
<dbReference type="InterPro" id="IPR009081">
    <property type="entry name" value="PP-bd_ACP"/>
</dbReference>
<protein>
    <submittedName>
        <fullName evidence="13">Polyketide synthase</fullName>
    </submittedName>
</protein>
<dbReference type="Pfam" id="PF16197">
    <property type="entry name" value="KAsynt_C_assoc"/>
    <property type="match status" value="1"/>
</dbReference>
<dbReference type="GO" id="GO:0044550">
    <property type="term" value="P:secondary metabolite biosynthetic process"/>
    <property type="evidence" value="ECO:0007669"/>
    <property type="project" value="UniProtKB-ARBA"/>
</dbReference>
<dbReference type="GO" id="GO:0031177">
    <property type="term" value="F:phosphopantetheine binding"/>
    <property type="evidence" value="ECO:0007669"/>
    <property type="project" value="InterPro"/>
</dbReference>
<dbReference type="InterPro" id="IPR036736">
    <property type="entry name" value="ACP-like_sf"/>
</dbReference>
<dbReference type="InterPro" id="IPR018201">
    <property type="entry name" value="Ketoacyl_synth_AS"/>
</dbReference>
<evidence type="ECO:0000259" key="11">
    <source>
        <dbReference type="PROSITE" id="PS52004"/>
    </source>
</evidence>